<accession>A0A655C7A8</accession>
<evidence type="ECO:0000313" key="2">
    <source>
        <dbReference type="Proteomes" id="UP000039541"/>
    </source>
</evidence>
<protein>
    <submittedName>
        <fullName evidence="1">Uncharacterized protein</fullName>
    </submittedName>
</protein>
<name>A0A655C7A8_SALET</name>
<dbReference type="EMBL" id="CQPC01000016">
    <property type="protein sequence ID" value="CNT98020.1"/>
    <property type="molecule type" value="Genomic_DNA"/>
</dbReference>
<reference evidence="1 2" key="1">
    <citation type="submission" date="2015-03" db="EMBL/GenBank/DDBJ databases">
        <authorList>
            <consortium name="Pathogen Informatics"/>
        </authorList>
    </citation>
    <scope>NUCLEOTIDE SEQUENCE [LARGE SCALE GENOMIC DNA]</scope>
    <source>
        <strain evidence="1 2">3476</strain>
    </source>
</reference>
<evidence type="ECO:0000313" key="1">
    <source>
        <dbReference type="EMBL" id="CNT98020.1"/>
    </source>
</evidence>
<organism evidence="1 2">
    <name type="scientific">Salmonella enterica subsp. enterica serovar Bovismorbificans</name>
    <dbReference type="NCBI Taxonomy" id="58097"/>
    <lineage>
        <taxon>Bacteria</taxon>
        <taxon>Pseudomonadati</taxon>
        <taxon>Pseudomonadota</taxon>
        <taxon>Gammaproteobacteria</taxon>
        <taxon>Enterobacterales</taxon>
        <taxon>Enterobacteriaceae</taxon>
        <taxon>Salmonella</taxon>
    </lineage>
</organism>
<gene>
    <name evidence="1" type="ORF">ERS008202_01565</name>
</gene>
<dbReference type="AlphaFoldDB" id="A0A655C7A8"/>
<proteinExistence type="predicted"/>
<sequence>MTEGQRSPRRALEAGIQHTASGISRALRIMVIPVKYRRDIDAQLVIANPTDIIKQIIIRGEAETRPAIKTITFITVRAVIAGHILELRTNTPADGEIESAEWITRLGILF</sequence>
<dbReference type="Proteomes" id="UP000039541">
    <property type="component" value="Unassembled WGS sequence"/>
</dbReference>